<dbReference type="RefSeq" id="WP_159369395.1">
    <property type="nucleotide sequence ID" value="NZ_WMEO01000023.1"/>
</dbReference>
<protein>
    <submittedName>
        <fullName evidence="2">Uncharacterized protein</fullName>
    </submittedName>
</protein>
<gene>
    <name evidence="2" type="ORF">GLW36_12805</name>
</gene>
<dbReference type="EMBL" id="WMEO01000023">
    <property type="protein sequence ID" value="MYL17519.1"/>
    <property type="molecule type" value="Genomic_DNA"/>
</dbReference>
<proteinExistence type="predicted"/>
<evidence type="ECO:0000313" key="3">
    <source>
        <dbReference type="Proteomes" id="UP000460194"/>
    </source>
</evidence>
<dbReference type="SUPFAM" id="SSF56349">
    <property type="entry name" value="DNA breaking-rejoining enzymes"/>
    <property type="match status" value="1"/>
</dbReference>
<dbReference type="AlphaFoldDB" id="A0A6B1IE66"/>
<name>A0A6B1IE66_9EURY</name>
<dbReference type="Proteomes" id="UP000460194">
    <property type="component" value="Unassembled WGS sequence"/>
</dbReference>
<dbReference type="Gene3D" id="1.10.443.10">
    <property type="entry name" value="Intergrase catalytic core"/>
    <property type="match status" value="1"/>
</dbReference>
<evidence type="ECO:0000256" key="1">
    <source>
        <dbReference type="ARBA" id="ARBA00023172"/>
    </source>
</evidence>
<organism evidence="2 3">
    <name type="scientific">Halorubrum distributum</name>
    <dbReference type="NCBI Taxonomy" id="29283"/>
    <lineage>
        <taxon>Archaea</taxon>
        <taxon>Methanobacteriati</taxon>
        <taxon>Methanobacteriota</taxon>
        <taxon>Stenosarchaea group</taxon>
        <taxon>Halobacteria</taxon>
        <taxon>Halobacteriales</taxon>
        <taxon>Haloferacaceae</taxon>
        <taxon>Halorubrum</taxon>
        <taxon>Halorubrum distributum group</taxon>
    </lineage>
</organism>
<dbReference type="InterPro" id="IPR011010">
    <property type="entry name" value="DNA_brk_join_enz"/>
</dbReference>
<dbReference type="GO" id="GO:0015074">
    <property type="term" value="P:DNA integration"/>
    <property type="evidence" value="ECO:0007669"/>
    <property type="project" value="InterPro"/>
</dbReference>
<keyword evidence="1" id="KW-0233">DNA recombination</keyword>
<dbReference type="GO" id="GO:0006310">
    <property type="term" value="P:DNA recombination"/>
    <property type="evidence" value="ECO:0007669"/>
    <property type="project" value="UniProtKB-KW"/>
</dbReference>
<dbReference type="InterPro" id="IPR013762">
    <property type="entry name" value="Integrase-like_cat_sf"/>
</dbReference>
<comment type="caution">
    <text evidence="2">The sequence shown here is derived from an EMBL/GenBank/DDBJ whole genome shotgun (WGS) entry which is preliminary data.</text>
</comment>
<sequence length="333" mass="37955">MAPQLALTSTELDELIELAERHKSPTARIIFEVPPYTGLSMVEFLHLRPDWIYWRDSSIFDDQPVEIHVPPTDTCCNLRWDPRPPEYTQDSKPCQWCLNHGKTNGFEVKGYSTSDKAAGSSLARERVIPVRSDRAEIALRRWFKLLERPGIPYNRNNVASMIQSVVESSSLTDEIAYPTLQRTFVRILAESGVEKKKIAEYTSYDNIGRVRHPTRHILEDSSTDYDFQVHSIDRLRVIAEDGPVTSSDLANEFGNAVGAERSRVNHLQDESFVIQCGVRETDGRGPHEKLYKINPEKDIEGGIPCPEEGCDRIFDTLRGRSNHITRAHEQSHK</sequence>
<accession>A0A6B1IE66</accession>
<dbReference type="GO" id="GO:0003677">
    <property type="term" value="F:DNA binding"/>
    <property type="evidence" value="ECO:0007669"/>
    <property type="project" value="InterPro"/>
</dbReference>
<reference evidence="2 3" key="1">
    <citation type="submission" date="2019-11" db="EMBL/GenBank/DDBJ databases">
        <title>Genome sequences of 17 halophilic strains isolated from different environments.</title>
        <authorList>
            <person name="Furrow R.E."/>
        </authorList>
    </citation>
    <scope>NUCLEOTIDE SEQUENCE [LARGE SCALE GENOMIC DNA]</scope>
    <source>
        <strain evidence="2 3">22517_05_Cabo</strain>
    </source>
</reference>
<evidence type="ECO:0000313" key="2">
    <source>
        <dbReference type="EMBL" id="MYL17519.1"/>
    </source>
</evidence>